<accession>A0A6A6QVP1</accession>
<name>A0A6A6QVP1_9PEZI</name>
<sequence length="384" mass="43331">MTCPLLDLPVELHLVLVDTIKETSSTESEARRDIISLSSTCPYFRSLLSPIVFDRFTLRNDDSAQSVTTLAALRANEHNEHIKHLRFEGSMRGFTVAENGGYRIRDRMRMWPEDLHTLEIKEVEAYFSGGVYDVLSNLHRWFPNLDAVSIHFDVEDYWHFHLDVTEYNSSDGILLEDLQHAKIEEQVNPYRRLMPKLLFFDHLNTPTTTSLSISASDDGPLGAPDSYNFPKTLPLAATHMSALKILHLDGIVLCAELRDFLATHATSLADIAFVSCFGRYSGLANTPSTWAALFEGFASASPTALRRIEVKSHLSSHDGHRGGGRIPLNLDLSDQTEAWLKAGPSTRRCFYYEACWDNERVYVSEWGSKCGGLFGKKTRRGMMH</sequence>
<evidence type="ECO:0008006" key="3">
    <source>
        <dbReference type="Google" id="ProtNLM"/>
    </source>
</evidence>
<protein>
    <recommendedName>
        <fullName evidence="3">F-box domain-containing protein</fullName>
    </recommendedName>
</protein>
<dbReference type="OrthoDB" id="5410873at2759"/>
<reference evidence="1" key="1">
    <citation type="journal article" date="2020" name="Stud. Mycol.">
        <title>101 Dothideomycetes genomes: a test case for predicting lifestyles and emergence of pathogens.</title>
        <authorList>
            <person name="Haridas S."/>
            <person name="Albert R."/>
            <person name="Binder M."/>
            <person name="Bloem J."/>
            <person name="Labutti K."/>
            <person name="Salamov A."/>
            <person name="Andreopoulos B."/>
            <person name="Baker S."/>
            <person name="Barry K."/>
            <person name="Bills G."/>
            <person name="Bluhm B."/>
            <person name="Cannon C."/>
            <person name="Castanera R."/>
            <person name="Culley D."/>
            <person name="Daum C."/>
            <person name="Ezra D."/>
            <person name="Gonzalez J."/>
            <person name="Henrissat B."/>
            <person name="Kuo A."/>
            <person name="Liang C."/>
            <person name="Lipzen A."/>
            <person name="Lutzoni F."/>
            <person name="Magnuson J."/>
            <person name="Mondo S."/>
            <person name="Nolan M."/>
            <person name="Ohm R."/>
            <person name="Pangilinan J."/>
            <person name="Park H.-J."/>
            <person name="Ramirez L."/>
            <person name="Alfaro M."/>
            <person name="Sun H."/>
            <person name="Tritt A."/>
            <person name="Yoshinaga Y."/>
            <person name="Zwiers L.-H."/>
            <person name="Turgeon B."/>
            <person name="Goodwin S."/>
            <person name="Spatafora J."/>
            <person name="Crous P."/>
            <person name="Grigoriev I."/>
        </authorList>
    </citation>
    <scope>NUCLEOTIDE SEQUENCE</scope>
    <source>
        <strain evidence="1">CBS 269.34</strain>
    </source>
</reference>
<proteinExistence type="predicted"/>
<gene>
    <name evidence="1" type="ORF">BU16DRAFT_538418</name>
</gene>
<evidence type="ECO:0000313" key="1">
    <source>
        <dbReference type="EMBL" id="KAF2495783.1"/>
    </source>
</evidence>
<keyword evidence="2" id="KW-1185">Reference proteome</keyword>
<organism evidence="1 2">
    <name type="scientific">Lophium mytilinum</name>
    <dbReference type="NCBI Taxonomy" id="390894"/>
    <lineage>
        <taxon>Eukaryota</taxon>
        <taxon>Fungi</taxon>
        <taxon>Dikarya</taxon>
        <taxon>Ascomycota</taxon>
        <taxon>Pezizomycotina</taxon>
        <taxon>Dothideomycetes</taxon>
        <taxon>Pleosporomycetidae</taxon>
        <taxon>Mytilinidiales</taxon>
        <taxon>Mytilinidiaceae</taxon>
        <taxon>Lophium</taxon>
    </lineage>
</organism>
<dbReference type="EMBL" id="MU004188">
    <property type="protein sequence ID" value="KAF2495783.1"/>
    <property type="molecule type" value="Genomic_DNA"/>
</dbReference>
<dbReference type="AlphaFoldDB" id="A0A6A6QVP1"/>
<evidence type="ECO:0000313" key="2">
    <source>
        <dbReference type="Proteomes" id="UP000799750"/>
    </source>
</evidence>
<dbReference type="Proteomes" id="UP000799750">
    <property type="component" value="Unassembled WGS sequence"/>
</dbReference>